<proteinExistence type="predicted"/>
<dbReference type="Proteomes" id="UP001405405">
    <property type="component" value="Unassembled WGS sequence"/>
</dbReference>
<sequence length="289" mass="32881">MKSYKGFWEYEVLGYFFLLEAYVDSVYVADMEKSKAKPKNLKLKEDMKEYAKTLPSEYKDKVLEFANRLSVKEIGPSFMDKYRYAVSVCNKEVVEIISLSDSGVKFVMGIRNKIAHGDKHNLSKGDFAKVGVVMSKIVALLTCWAYDDFGLNGKALKFLLHSHNRLIFRAKLNIEARDRISNQAKFINVSVNDFERAKSLDSVFVSQGGNYVLCEKLSERLVEWRNVAKPGRIDWNSVFSGVDEDAEVYEMEFCGKAYLSCIDAGEERKKELILAYFVKAILLPDATAG</sequence>
<protein>
    <submittedName>
        <fullName evidence="2">HEPN domain-containing protein</fullName>
    </submittedName>
</protein>
<dbReference type="InterPro" id="IPR041229">
    <property type="entry name" value="HEPN_Apea"/>
</dbReference>
<reference evidence="2 3" key="1">
    <citation type="submission" date="2023-12" db="EMBL/GenBank/DDBJ databases">
        <title>Chromobacterium sp. strain TRC.1.1.SA producing antimicrobial pigment.</title>
        <authorList>
            <person name="Verma N."/>
            <person name="Choksket S."/>
            <person name="Pinnaka A.K."/>
            <person name="Korpole S."/>
        </authorList>
    </citation>
    <scope>NUCLEOTIDE SEQUENCE [LARGE SCALE GENOMIC DNA]</scope>
    <source>
        <strain evidence="2 3">TRC1.1.SA</strain>
    </source>
</reference>
<dbReference type="EMBL" id="JAYFSJ010000009">
    <property type="protein sequence ID" value="MEN7431834.1"/>
    <property type="molecule type" value="Genomic_DNA"/>
</dbReference>
<evidence type="ECO:0000313" key="3">
    <source>
        <dbReference type="Proteomes" id="UP001405405"/>
    </source>
</evidence>
<name>A0ABV0CP59_9NEIS</name>
<organism evidence="2 3">
    <name type="scientific">Chromobacterium indicum</name>
    <dbReference type="NCBI Taxonomy" id="3110228"/>
    <lineage>
        <taxon>Bacteria</taxon>
        <taxon>Pseudomonadati</taxon>
        <taxon>Pseudomonadota</taxon>
        <taxon>Betaproteobacteria</taxon>
        <taxon>Neisseriales</taxon>
        <taxon>Chromobacteriaceae</taxon>
        <taxon>Chromobacterium</taxon>
    </lineage>
</organism>
<gene>
    <name evidence="2" type="ORF">VA599_13820</name>
</gene>
<feature type="domain" description="Apea-like HEPN" evidence="1">
    <location>
        <begin position="15"/>
        <end position="152"/>
    </location>
</feature>
<comment type="caution">
    <text evidence="2">The sequence shown here is derived from an EMBL/GenBank/DDBJ whole genome shotgun (WGS) entry which is preliminary data.</text>
</comment>
<keyword evidence="3" id="KW-1185">Reference proteome</keyword>
<dbReference type="RefSeq" id="WP_346789074.1">
    <property type="nucleotide sequence ID" value="NZ_JAYFSJ010000009.1"/>
</dbReference>
<dbReference type="Pfam" id="PF18739">
    <property type="entry name" value="HEPN_Apea"/>
    <property type="match status" value="1"/>
</dbReference>
<evidence type="ECO:0000313" key="2">
    <source>
        <dbReference type="EMBL" id="MEN7431834.1"/>
    </source>
</evidence>
<accession>A0ABV0CP59</accession>
<evidence type="ECO:0000259" key="1">
    <source>
        <dbReference type="Pfam" id="PF18739"/>
    </source>
</evidence>